<dbReference type="PANTHER" id="PTHR23315:SF238">
    <property type="entry name" value="ARM REPEAT SUPERFAMILY PROTEIN"/>
    <property type="match status" value="1"/>
</dbReference>
<dbReference type="InterPro" id="IPR000225">
    <property type="entry name" value="Armadillo"/>
</dbReference>
<dbReference type="InterPro" id="IPR011989">
    <property type="entry name" value="ARM-like"/>
</dbReference>
<feature type="region of interest" description="Disordered" evidence="3">
    <location>
        <begin position="302"/>
        <end position="329"/>
    </location>
</feature>
<feature type="domain" description="U-box" evidence="4">
    <location>
        <begin position="11"/>
        <end position="264"/>
    </location>
</feature>
<evidence type="ECO:0000313" key="5">
    <source>
        <dbReference type="EMBL" id="MBA4626136.1"/>
    </source>
</evidence>
<dbReference type="InterPro" id="IPR058678">
    <property type="entry name" value="ARM_PUB"/>
</dbReference>
<proteinExistence type="predicted"/>
<dbReference type="AlphaFoldDB" id="A0A7C8YT56"/>
<reference evidence="5" key="2">
    <citation type="submission" date="2020-07" db="EMBL/GenBank/DDBJ databases">
        <authorList>
            <person name="Vera ALvarez R."/>
            <person name="Arias-Moreno D.M."/>
            <person name="Jimenez-Jacinto V."/>
            <person name="Jimenez-Bremont J.F."/>
            <person name="Swaminathan K."/>
            <person name="Moose S.P."/>
            <person name="Guerrero-Gonzalez M.L."/>
            <person name="Marino-Ramirez L."/>
            <person name="Landsman D."/>
            <person name="Rodriguez-Kessler M."/>
            <person name="Delgado-Sanchez P."/>
        </authorList>
    </citation>
    <scope>NUCLEOTIDE SEQUENCE</scope>
    <source>
        <tissue evidence="5">Cladode</tissue>
    </source>
</reference>
<evidence type="ECO:0000256" key="1">
    <source>
        <dbReference type="ARBA" id="ARBA00022737"/>
    </source>
</evidence>
<organism evidence="5">
    <name type="scientific">Opuntia streptacantha</name>
    <name type="common">Prickly pear cactus</name>
    <name type="synonym">Opuntia cardona</name>
    <dbReference type="NCBI Taxonomy" id="393608"/>
    <lineage>
        <taxon>Eukaryota</taxon>
        <taxon>Viridiplantae</taxon>
        <taxon>Streptophyta</taxon>
        <taxon>Embryophyta</taxon>
        <taxon>Tracheophyta</taxon>
        <taxon>Spermatophyta</taxon>
        <taxon>Magnoliopsida</taxon>
        <taxon>eudicotyledons</taxon>
        <taxon>Gunneridae</taxon>
        <taxon>Pentapetalae</taxon>
        <taxon>Caryophyllales</taxon>
        <taxon>Cactineae</taxon>
        <taxon>Cactaceae</taxon>
        <taxon>Opuntioideae</taxon>
        <taxon>Opuntia</taxon>
    </lineage>
</organism>
<feature type="compositionally biased region" description="Polar residues" evidence="3">
    <location>
        <begin position="302"/>
        <end position="321"/>
    </location>
</feature>
<dbReference type="Pfam" id="PF25598">
    <property type="entry name" value="ARM_PUB"/>
    <property type="match status" value="1"/>
</dbReference>
<protein>
    <recommendedName>
        <fullName evidence="4">U-box domain-containing protein</fullName>
    </recommendedName>
</protein>
<dbReference type="EMBL" id="GISG01055173">
    <property type="protein sequence ID" value="MBA4626136.1"/>
    <property type="molecule type" value="Transcribed_RNA"/>
</dbReference>
<dbReference type="EMBL" id="GISG01055172">
    <property type="protein sequence ID" value="MBA4626135.1"/>
    <property type="molecule type" value="Transcribed_RNA"/>
</dbReference>
<accession>A0A7C8YT56</accession>
<dbReference type="PANTHER" id="PTHR23315">
    <property type="entry name" value="U BOX DOMAIN-CONTAINING"/>
    <property type="match status" value="1"/>
</dbReference>
<dbReference type="SUPFAM" id="SSF48371">
    <property type="entry name" value="ARM repeat"/>
    <property type="match status" value="1"/>
</dbReference>
<sequence>MEVKRRTAQSLISKLQSGSGQTRSAALCELHHLTKRDPDIRPVIANEDSISYLAKTLQSASPLEKENAAAILLNVSISCPDALMSTRSLLDALSHALSNHKHHHPAAVQFAVATVRNLLKIERCGSVIGSRREIVDALIDIVRTLDSPPQSLKHALKALFGLSLCPLNRATMVELGAGKALFELVENERRVWVVKNATAVIAQMAGCEESPEAFRRVSGIRVLVDLLNPGAGRSARIRKNAVAGLLNLVKFGKWVVVEEIRDLGSGFVFHGLGEMAHNESIKFKWRKRAQTLIDVLDGTSLKSSELSPMNSTDSGSESNSDPLFDSHSD</sequence>
<name>A0A7C8YT56_OPUST</name>
<dbReference type="Gene3D" id="1.25.10.10">
    <property type="entry name" value="Leucine-rich Repeat Variant"/>
    <property type="match status" value="1"/>
</dbReference>
<evidence type="ECO:0000256" key="3">
    <source>
        <dbReference type="SAM" id="MobiDB-lite"/>
    </source>
</evidence>
<keyword evidence="2" id="KW-0833">Ubl conjugation pathway</keyword>
<reference evidence="5" key="1">
    <citation type="journal article" date="2013" name="J. Plant Res.">
        <title>Effect of fungi and light on seed germination of three Opuntia species from semiarid lands of central Mexico.</title>
        <authorList>
            <person name="Delgado-Sanchez P."/>
            <person name="Jimenez-Bremont J.F."/>
            <person name="Guerrero-Gonzalez Mde L."/>
            <person name="Flores J."/>
        </authorList>
    </citation>
    <scope>NUCLEOTIDE SEQUENCE</scope>
    <source>
        <tissue evidence="5">Cladode</tissue>
    </source>
</reference>
<dbReference type="InterPro" id="IPR016024">
    <property type="entry name" value="ARM-type_fold"/>
</dbReference>
<keyword evidence="1" id="KW-0677">Repeat</keyword>
<dbReference type="SMART" id="SM00185">
    <property type="entry name" value="ARM"/>
    <property type="match status" value="4"/>
</dbReference>
<evidence type="ECO:0000259" key="4">
    <source>
        <dbReference type="Pfam" id="PF25598"/>
    </source>
</evidence>
<evidence type="ECO:0000256" key="2">
    <source>
        <dbReference type="ARBA" id="ARBA00022786"/>
    </source>
</evidence>